<evidence type="ECO:0000256" key="1">
    <source>
        <dbReference type="SAM" id="MobiDB-lite"/>
    </source>
</evidence>
<sequence length="143" mass="15549">MTKTADGGAICDLCGFKAASAGSLKRHRGEGKCLKSQKTQEDRTVVLEQTQTCNAGEPPPKEPIEPRRPPATLHRIPHGARATASAAYGTTMRDCIRSNKRESWTILLRFPSVALRQPEKNQPTKKSLSSIVKENVSRPAGGE</sequence>
<proteinExistence type="predicted"/>
<protein>
    <submittedName>
        <fullName evidence="2">Uncharacterized protein</fullName>
    </submittedName>
</protein>
<dbReference type="AlphaFoldDB" id="A0A1D1V4U3"/>
<name>A0A1D1V4U3_RAMVA</name>
<organism evidence="2 3">
    <name type="scientific">Ramazzottius varieornatus</name>
    <name type="common">Water bear</name>
    <name type="synonym">Tardigrade</name>
    <dbReference type="NCBI Taxonomy" id="947166"/>
    <lineage>
        <taxon>Eukaryota</taxon>
        <taxon>Metazoa</taxon>
        <taxon>Ecdysozoa</taxon>
        <taxon>Tardigrada</taxon>
        <taxon>Eutardigrada</taxon>
        <taxon>Parachela</taxon>
        <taxon>Hypsibioidea</taxon>
        <taxon>Ramazzottiidae</taxon>
        <taxon>Ramazzottius</taxon>
    </lineage>
</organism>
<evidence type="ECO:0000313" key="2">
    <source>
        <dbReference type="EMBL" id="GAU93518.1"/>
    </source>
</evidence>
<accession>A0A1D1V4U3</accession>
<feature type="region of interest" description="Disordered" evidence="1">
    <location>
        <begin position="114"/>
        <end position="143"/>
    </location>
</feature>
<evidence type="ECO:0000313" key="3">
    <source>
        <dbReference type="Proteomes" id="UP000186922"/>
    </source>
</evidence>
<gene>
    <name evidence="2" type="primary">RvY_05448-1</name>
    <name evidence="2" type="synonym">RvY_05448.1</name>
    <name evidence="2" type="ORF">RvY_05448</name>
</gene>
<reference evidence="2 3" key="1">
    <citation type="journal article" date="2016" name="Nat. Commun.">
        <title>Extremotolerant tardigrade genome and improved radiotolerance of human cultured cells by tardigrade-unique protein.</title>
        <authorList>
            <person name="Hashimoto T."/>
            <person name="Horikawa D.D."/>
            <person name="Saito Y."/>
            <person name="Kuwahara H."/>
            <person name="Kozuka-Hata H."/>
            <person name="Shin-I T."/>
            <person name="Minakuchi Y."/>
            <person name="Ohishi K."/>
            <person name="Motoyama A."/>
            <person name="Aizu T."/>
            <person name="Enomoto A."/>
            <person name="Kondo K."/>
            <person name="Tanaka S."/>
            <person name="Hara Y."/>
            <person name="Koshikawa S."/>
            <person name="Sagara H."/>
            <person name="Miura T."/>
            <person name="Yokobori S."/>
            <person name="Miyagawa K."/>
            <person name="Suzuki Y."/>
            <person name="Kubo T."/>
            <person name="Oyama M."/>
            <person name="Kohara Y."/>
            <person name="Fujiyama A."/>
            <person name="Arakawa K."/>
            <person name="Katayama T."/>
            <person name="Toyoda A."/>
            <person name="Kunieda T."/>
        </authorList>
    </citation>
    <scope>NUCLEOTIDE SEQUENCE [LARGE SCALE GENOMIC DNA]</scope>
    <source>
        <strain evidence="2 3">YOKOZUNA-1</strain>
    </source>
</reference>
<comment type="caution">
    <text evidence="2">The sequence shown here is derived from an EMBL/GenBank/DDBJ whole genome shotgun (WGS) entry which is preliminary data.</text>
</comment>
<dbReference type="EMBL" id="BDGG01000002">
    <property type="protein sequence ID" value="GAU93518.1"/>
    <property type="molecule type" value="Genomic_DNA"/>
</dbReference>
<keyword evidence="3" id="KW-1185">Reference proteome</keyword>
<feature type="compositionally biased region" description="Polar residues" evidence="1">
    <location>
        <begin position="120"/>
        <end position="132"/>
    </location>
</feature>
<feature type="region of interest" description="Disordered" evidence="1">
    <location>
        <begin position="51"/>
        <end position="74"/>
    </location>
</feature>
<feature type="compositionally biased region" description="Basic and acidic residues" evidence="1">
    <location>
        <begin position="59"/>
        <end position="68"/>
    </location>
</feature>
<dbReference type="Proteomes" id="UP000186922">
    <property type="component" value="Unassembled WGS sequence"/>
</dbReference>